<feature type="chain" id="PRO_5022871404" evidence="2">
    <location>
        <begin position="33"/>
        <end position="444"/>
    </location>
</feature>
<evidence type="ECO:0000256" key="1">
    <source>
        <dbReference type="SAM" id="MobiDB-lite"/>
    </source>
</evidence>
<evidence type="ECO:0000313" key="4">
    <source>
        <dbReference type="Proteomes" id="UP000324748"/>
    </source>
</evidence>
<evidence type="ECO:0000256" key="2">
    <source>
        <dbReference type="SAM" id="SignalP"/>
    </source>
</evidence>
<dbReference type="OrthoDB" id="2511481at2759"/>
<feature type="region of interest" description="Disordered" evidence="1">
    <location>
        <begin position="84"/>
        <end position="107"/>
    </location>
</feature>
<organism evidence="3 4">
    <name type="scientific">Puccinia graminis f. sp. tritici</name>
    <dbReference type="NCBI Taxonomy" id="56615"/>
    <lineage>
        <taxon>Eukaryota</taxon>
        <taxon>Fungi</taxon>
        <taxon>Dikarya</taxon>
        <taxon>Basidiomycota</taxon>
        <taxon>Pucciniomycotina</taxon>
        <taxon>Pucciniomycetes</taxon>
        <taxon>Pucciniales</taxon>
        <taxon>Pucciniaceae</taxon>
        <taxon>Puccinia</taxon>
    </lineage>
</organism>
<reference evidence="3 4" key="1">
    <citation type="submission" date="2019-05" db="EMBL/GenBank/DDBJ databases">
        <title>Emergence of the Ug99 lineage of the wheat stem rust pathogen through somatic hybridization.</title>
        <authorList>
            <person name="Li F."/>
            <person name="Upadhyaya N.M."/>
            <person name="Sperschneider J."/>
            <person name="Matny O."/>
            <person name="Nguyen-Phuc H."/>
            <person name="Mago R."/>
            <person name="Raley C."/>
            <person name="Miller M.E."/>
            <person name="Silverstein K.A.T."/>
            <person name="Henningsen E."/>
            <person name="Hirsch C.D."/>
            <person name="Visser B."/>
            <person name="Pretorius Z.A."/>
            <person name="Steffenson B.J."/>
            <person name="Schwessinger B."/>
            <person name="Dodds P.N."/>
            <person name="Figueroa M."/>
        </authorList>
    </citation>
    <scope>NUCLEOTIDE SEQUENCE [LARGE SCALE GENOMIC DNA]</scope>
    <source>
        <strain evidence="3">21-0</strain>
    </source>
</reference>
<feature type="compositionally biased region" description="Basic and acidic residues" evidence="1">
    <location>
        <begin position="427"/>
        <end position="438"/>
    </location>
</feature>
<protein>
    <submittedName>
        <fullName evidence="3">Uncharacterized protein</fullName>
    </submittedName>
</protein>
<sequence>MSSTFTNPSHRFFWLGMCILLLTPPGPTTIQAALVPASTLKPNQIVENGLDLGSQSSLCGPRVNTDLRLGSSHLPSVEGVRADIPDVEAGGNGKRKAPTQPRKKLMDPQLDPQELALSLAPPNAQVVSDVAQPKPDGAGQLPAGVGSSTFPVRPGPNTSRPVLNIAPHQSQPVPMRLVNVASPQDPQYQAIKAAAPAEKEVTLAYNTPQRPGQNFLPNQYQHMSTYLANFGHAQNQAGSPAKKAKLAHNTRLPAQNLFPNQFKKLPSYLPNVANPQAPQYQVLKTGTSTKIVRLAHNNPQPVQNVFPHQFQATQAHLANGAHPQILQYQQARYDPNGMRYSHQTMQRIPQPGPEQYQAGPLNQVVRIGTPITNLNVLQSHPNAVQSQALYNMIQDQSKRIAQLGKRPITQAPVRKRQKKIPKGAAKLPEDLPLDRYMSDAESST</sequence>
<feature type="signal peptide" evidence="2">
    <location>
        <begin position="1"/>
        <end position="32"/>
    </location>
</feature>
<feature type="compositionally biased region" description="Polar residues" evidence="1">
    <location>
        <begin position="146"/>
        <end position="160"/>
    </location>
</feature>
<feature type="compositionally biased region" description="Basic residues" evidence="1">
    <location>
        <begin position="93"/>
        <end position="103"/>
    </location>
</feature>
<dbReference type="AlphaFoldDB" id="A0A5B0PRH6"/>
<accession>A0A5B0PRH6</accession>
<keyword evidence="2" id="KW-0732">Signal</keyword>
<gene>
    <name evidence="3" type="ORF">PGT21_020609</name>
</gene>
<feature type="region of interest" description="Disordered" evidence="1">
    <location>
        <begin position="409"/>
        <end position="444"/>
    </location>
</feature>
<keyword evidence="4" id="KW-1185">Reference proteome</keyword>
<evidence type="ECO:0000313" key="3">
    <source>
        <dbReference type="EMBL" id="KAA1103526.1"/>
    </source>
</evidence>
<feature type="region of interest" description="Disordered" evidence="1">
    <location>
        <begin position="135"/>
        <end position="160"/>
    </location>
</feature>
<name>A0A5B0PRH6_PUCGR</name>
<proteinExistence type="predicted"/>
<dbReference type="Proteomes" id="UP000324748">
    <property type="component" value="Unassembled WGS sequence"/>
</dbReference>
<dbReference type="EMBL" id="VSWC01000042">
    <property type="protein sequence ID" value="KAA1103526.1"/>
    <property type="molecule type" value="Genomic_DNA"/>
</dbReference>
<comment type="caution">
    <text evidence="3">The sequence shown here is derived from an EMBL/GenBank/DDBJ whole genome shotgun (WGS) entry which is preliminary data.</text>
</comment>